<dbReference type="NCBIfam" id="NF047558">
    <property type="entry name" value="TPR_END_plus"/>
    <property type="match status" value="1"/>
</dbReference>
<dbReference type="eggNOG" id="COG0823">
    <property type="taxonomic scope" value="Bacteria"/>
</dbReference>
<proteinExistence type="predicted"/>
<sequence length="550" mass="61003">MTPAADADRADRLDGWKQIAVYLQRGVRTVRRWEREEGLPVHRHVHRVLGSVYAYRPEIDAWQRWHRDLDRPRPSPRAAEGPARVPSIAVLSFANLSADPENAYFADGLADEITADLSRIRALRVISRTSSATFRGAAKDARAIGRALGARYLLEGSVRRAGGRLRVAARLIDADADSYLWAETFDGGVEDVFAIQERVARVVVGALELRLTSDEERRLLDRGIDDVHAYTCYLRARQQGWRWRRDAIDQAIQLLRNGLAIVGENARLYAALGVAHLQYREAGIDFGEAPLAEAEACALKIFAMGPASAAALQLRGWIHYARSRVQHAVHDLKSALDLEPNDADTLLLLSNCYLISGHVAAARPLLERVAAIDPLTPLTRCMPAWASLLEGDRAAALGAYGQMFEMDPGNPMARLFYVWVLLLNEREDAIPGLIASFPPEVRDTVPAQVARFLAGSVRRVRDGLPIPPLSPEVQAAADATDVFARFVAGGYARAGDAASALRWLEVAVDRGFVNHHFLARVDPSFESLRREPRFVRLMDVARDRQERFAV</sequence>
<evidence type="ECO:0000256" key="1">
    <source>
        <dbReference type="PROSITE-ProRule" id="PRU00339"/>
    </source>
</evidence>
<dbReference type="InterPro" id="IPR019734">
    <property type="entry name" value="TPR_rpt"/>
</dbReference>
<dbReference type="RefSeq" id="WP_025414738.1">
    <property type="nucleotide sequence ID" value="NZ_CP007130.1"/>
</dbReference>
<reference evidence="2 3" key="1">
    <citation type="journal article" date="2014" name="Genome Announc.">
        <title>Genome Sequence and Methylome of Soil Bacterium Gemmatirosa kalamazoonensis KBS708T, a Member of the Rarely Cultivated Gemmatimonadetes Phylum.</title>
        <authorList>
            <person name="Debruyn J.M."/>
            <person name="Radosevich M."/>
            <person name="Wommack K.E."/>
            <person name="Polson S.W."/>
            <person name="Hauser L.J."/>
            <person name="Fawaz M.N."/>
            <person name="Korlach J."/>
            <person name="Tsai Y.C."/>
        </authorList>
    </citation>
    <scope>NUCLEOTIDE SEQUENCE [LARGE SCALE GENOMIC DNA]</scope>
    <source>
        <strain evidence="2 3">KBS708</strain>
        <plasmid evidence="3">Plasmid 2</plasmid>
    </source>
</reference>
<dbReference type="GO" id="GO:0042597">
    <property type="term" value="C:periplasmic space"/>
    <property type="evidence" value="ECO:0007669"/>
    <property type="project" value="InterPro"/>
</dbReference>
<geneLocation type="plasmid" evidence="2 3">
    <name>2</name>
</geneLocation>
<dbReference type="OrthoDB" id="9797180at2"/>
<protein>
    <submittedName>
        <fullName evidence="2">TolB domain-containing protein</fullName>
    </submittedName>
</protein>
<dbReference type="EMBL" id="CP007130">
    <property type="protein sequence ID" value="AHG93434.1"/>
    <property type="molecule type" value="Genomic_DNA"/>
</dbReference>
<keyword evidence="2" id="KW-0614">Plasmid</keyword>
<name>W0RR20_9BACT</name>
<keyword evidence="3" id="KW-1185">Reference proteome</keyword>
<dbReference type="GO" id="GO:0015031">
    <property type="term" value="P:protein transport"/>
    <property type="evidence" value="ECO:0007669"/>
    <property type="project" value="InterPro"/>
</dbReference>
<dbReference type="KEGG" id="gba:J421_5899"/>
<dbReference type="Gene3D" id="3.40.50.10070">
    <property type="entry name" value="TolB, N-terminal domain"/>
    <property type="match status" value="1"/>
</dbReference>
<dbReference type="InterPro" id="IPR011990">
    <property type="entry name" value="TPR-like_helical_dom_sf"/>
</dbReference>
<dbReference type="SUPFAM" id="SSF48452">
    <property type="entry name" value="TPR-like"/>
    <property type="match status" value="1"/>
</dbReference>
<keyword evidence="1" id="KW-0802">TPR repeat</keyword>
<dbReference type="eggNOG" id="COG0457">
    <property type="taxonomic scope" value="Bacteria"/>
</dbReference>
<dbReference type="eggNOG" id="COG5616">
    <property type="taxonomic scope" value="Bacteria"/>
</dbReference>
<dbReference type="SMART" id="SM00028">
    <property type="entry name" value="TPR"/>
    <property type="match status" value="2"/>
</dbReference>
<organism evidence="2 3">
    <name type="scientific">Gemmatirosa kalamazoonensis</name>
    <dbReference type="NCBI Taxonomy" id="861299"/>
    <lineage>
        <taxon>Bacteria</taxon>
        <taxon>Pseudomonadati</taxon>
        <taxon>Gemmatimonadota</taxon>
        <taxon>Gemmatimonadia</taxon>
        <taxon>Gemmatimonadales</taxon>
        <taxon>Gemmatimonadaceae</taxon>
        <taxon>Gemmatirosa</taxon>
    </lineage>
</organism>
<evidence type="ECO:0000313" key="2">
    <source>
        <dbReference type="EMBL" id="AHG93434.1"/>
    </source>
</evidence>
<accession>W0RR20</accession>
<dbReference type="Pfam" id="PF14559">
    <property type="entry name" value="TPR_19"/>
    <property type="match status" value="1"/>
</dbReference>
<dbReference type="AlphaFoldDB" id="W0RR20"/>
<gene>
    <name evidence="2" type="ORF">J421_5899</name>
</gene>
<dbReference type="HOGENOM" id="CLU_019981_3_1_0"/>
<dbReference type="PROSITE" id="PS50005">
    <property type="entry name" value="TPR"/>
    <property type="match status" value="1"/>
</dbReference>
<dbReference type="InParanoid" id="W0RR20"/>
<evidence type="ECO:0000313" key="3">
    <source>
        <dbReference type="Proteomes" id="UP000019151"/>
    </source>
</evidence>
<dbReference type="Gene3D" id="1.25.40.10">
    <property type="entry name" value="Tetratricopeptide repeat domain"/>
    <property type="match status" value="1"/>
</dbReference>
<dbReference type="Proteomes" id="UP000019151">
    <property type="component" value="Plasmid 2"/>
</dbReference>
<feature type="repeat" description="TPR" evidence="1">
    <location>
        <begin position="309"/>
        <end position="342"/>
    </location>
</feature>